<reference evidence="1 2" key="1">
    <citation type="journal article" date="2014" name="Genome Announc.">
        <title>Draft Genome Sequence of the Sulfolobales Archaeon AZ1, Obtained through Metagenomic Analysis of a Mexican Hot Spring.</title>
        <authorList>
            <person name="Servin-Garciduenas L.E."/>
            <person name="Martinez-Romero E."/>
        </authorList>
    </citation>
    <scope>NUCLEOTIDE SEQUENCE [LARGE SCALE GENOMIC DNA]</scope>
    <source>
        <strain evidence="1">AZ1-illumnia</strain>
    </source>
</reference>
<organism evidence="1 2">
    <name type="scientific">Candidatus Aramenus sulfurataquae</name>
    <dbReference type="NCBI Taxonomy" id="1326980"/>
    <lineage>
        <taxon>Archaea</taxon>
        <taxon>Thermoproteota</taxon>
        <taxon>Thermoprotei</taxon>
        <taxon>Sulfolobales</taxon>
        <taxon>Sulfolobaceae</taxon>
        <taxon>Candidatus Aramenus</taxon>
    </lineage>
</organism>
<protein>
    <submittedName>
        <fullName evidence="1">Uncharacterized protein</fullName>
    </submittedName>
</protein>
<proteinExistence type="predicted"/>
<sequence length="94" mass="9905">MANTRKIYEIAGNIIGGLMWGLFPVAGATTNYAVTATDEVGLLFAYVLGEGLGNLISTNHPLTKNALAGVGDGALGLLAWDLGQQMFTKTQLHR</sequence>
<name>W7KT53_9CREN</name>
<gene>
    <name evidence="1" type="ORF">ASUL_09904</name>
</gene>
<dbReference type="Proteomes" id="UP000054284">
    <property type="component" value="Unassembled WGS sequence"/>
</dbReference>
<dbReference type="AlphaFoldDB" id="W7KT53"/>
<dbReference type="EMBL" id="ASRH01000034">
    <property type="protein sequence ID" value="EWG06376.1"/>
    <property type="molecule type" value="Genomic_DNA"/>
</dbReference>
<comment type="caution">
    <text evidence="1">The sequence shown here is derived from an EMBL/GenBank/DDBJ whole genome shotgun (WGS) entry which is preliminary data.</text>
</comment>
<evidence type="ECO:0000313" key="1">
    <source>
        <dbReference type="EMBL" id="EWG06376.1"/>
    </source>
</evidence>
<evidence type="ECO:0000313" key="2">
    <source>
        <dbReference type="Proteomes" id="UP000054284"/>
    </source>
</evidence>
<accession>W7KT53</accession>
<keyword evidence="2" id="KW-1185">Reference proteome</keyword>